<dbReference type="SMART" id="SM00739">
    <property type="entry name" value="KOW"/>
    <property type="match status" value="1"/>
</dbReference>
<comment type="subunit">
    <text evidence="4">Heterodimer composed of Spt4 and Spt5. Interacts with RNA polymerase (RNAP).</text>
</comment>
<dbReference type="PANTHER" id="PTHR11125">
    <property type="entry name" value="SUPPRESSOR OF TY 5"/>
    <property type="match status" value="1"/>
</dbReference>
<reference evidence="8 9" key="1">
    <citation type="journal article" date="2015" name="Int. J. Syst. Evol. Microbiol.">
        <title>M ethanocaldococcus bathoardescens sp. nov., a hyperthermophilic methanogen isolated from a volcanically active deep-sea hydrothermal vent.</title>
        <authorList>
            <person name="Stewart L.C."/>
            <person name="Jung J.H."/>
            <person name="Kim Y.T."/>
            <person name="Kwon S.W."/>
            <person name="Park C.S."/>
            <person name="Holden J.F."/>
        </authorList>
    </citation>
    <scope>NUCLEOTIDE SEQUENCE [LARGE SCALE GENOMIC DNA]</scope>
    <source>
        <strain evidence="8 9">JH146</strain>
    </source>
</reference>
<protein>
    <recommendedName>
        <fullName evidence="4 5">Transcription elongation factor Spt5</fullName>
    </recommendedName>
</protein>
<dbReference type="GeneID" id="24891931"/>
<keyword evidence="3 4" id="KW-0804">Transcription</keyword>
<dbReference type="OrthoDB" id="371863at2157"/>
<dbReference type="NCBIfam" id="TIGR00405">
    <property type="entry name" value="KOW_elon_Spt5"/>
    <property type="match status" value="1"/>
</dbReference>
<dbReference type="SMART" id="SM00738">
    <property type="entry name" value="NGN"/>
    <property type="match status" value="1"/>
</dbReference>
<dbReference type="HAMAP" id="MF_00950">
    <property type="entry name" value="Spt5_arch"/>
    <property type="match status" value="1"/>
</dbReference>
<dbReference type="EMBL" id="CP009149">
    <property type="protein sequence ID" value="AIJ06147.1"/>
    <property type="molecule type" value="Genomic_DNA"/>
</dbReference>
<dbReference type="InterPro" id="IPR005100">
    <property type="entry name" value="NGN-domain"/>
</dbReference>
<accession>A0A076LGZ7</accession>
<evidence type="ECO:0000256" key="2">
    <source>
        <dbReference type="ARBA" id="ARBA00023015"/>
    </source>
</evidence>
<comment type="similarity">
    <text evidence="4">Belongs to the archaeal Spt5 family.</text>
</comment>
<dbReference type="Gene3D" id="3.30.70.940">
    <property type="entry name" value="NusG, N-terminal domain"/>
    <property type="match status" value="1"/>
</dbReference>
<organism evidence="8 9">
    <name type="scientific">Methanocaldococcus bathoardescens</name>
    <dbReference type="NCBI Taxonomy" id="1301915"/>
    <lineage>
        <taxon>Archaea</taxon>
        <taxon>Methanobacteriati</taxon>
        <taxon>Methanobacteriota</taxon>
        <taxon>Methanomada group</taxon>
        <taxon>Methanococci</taxon>
        <taxon>Methanococcales</taxon>
        <taxon>Methanocaldococcaceae</taxon>
        <taxon>Methanocaldococcus</taxon>
    </lineage>
</organism>
<dbReference type="InterPro" id="IPR039659">
    <property type="entry name" value="SPT5"/>
</dbReference>
<evidence type="ECO:0000313" key="8">
    <source>
        <dbReference type="EMBL" id="AIJ06147.1"/>
    </source>
</evidence>
<dbReference type="Proteomes" id="UP000028781">
    <property type="component" value="Chromosome"/>
</dbReference>
<dbReference type="GO" id="GO:0006368">
    <property type="term" value="P:transcription elongation by RNA polymerase II"/>
    <property type="evidence" value="ECO:0007669"/>
    <property type="project" value="TreeGrafter"/>
</dbReference>
<dbReference type="HOGENOM" id="CLU_113589_0_0_2"/>
<dbReference type="CDD" id="cd09887">
    <property type="entry name" value="NGN_Arch"/>
    <property type="match status" value="1"/>
</dbReference>
<dbReference type="InterPro" id="IPR014722">
    <property type="entry name" value="Rib_uL2_dom2"/>
</dbReference>
<evidence type="ECO:0000259" key="7">
    <source>
        <dbReference type="SMART" id="SM00739"/>
    </source>
</evidence>
<dbReference type="InterPro" id="IPR008991">
    <property type="entry name" value="Translation_prot_SH3-like_sf"/>
</dbReference>
<dbReference type="GO" id="GO:0003735">
    <property type="term" value="F:structural constituent of ribosome"/>
    <property type="evidence" value="ECO:0007669"/>
    <property type="project" value="InterPro"/>
</dbReference>
<evidence type="ECO:0000256" key="5">
    <source>
        <dbReference type="NCBIfam" id="TIGR00405"/>
    </source>
</evidence>
<dbReference type="InterPro" id="IPR006645">
    <property type="entry name" value="NGN-like_dom"/>
</dbReference>
<dbReference type="PROSITE" id="PS01108">
    <property type="entry name" value="RIBOSOMAL_L24"/>
    <property type="match status" value="1"/>
</dbReference>
<keyword evidence="9" id="KW-1185">Reference proteome</keyword>
<dbReference type="InterPro" id="IPR005824">
    <property type="entry name" value="KOW"/>
</dbReference>
<gene>
    <name evidence="4" type="primary">spt5</name>
    <name evidence="8" type="ORF">JH146_1305</name>
</gene>
<dbReference type="GO" id="GO:0032784">
    <property type="term" value="P:regulation of DNA-templated transcription elongation"/>
    <property type="evidence" value="ECO:0007669"/>
    <property type="project" value="InterPro"/>
</dbReference>
<proteinExistence type="inferred from homology"/>
<dbReference type="RefSeq" id="WP_048202249.1">
    <property type="nucleotide sequence ID" value="NZ_CP009149.1"/>
</dbReference>
<dbReference type="InterPro" id="IPR005825">
    <property type="entry name" value="Ribosomal_uL24_CS"/>
</dbReference>
<dbReference type="Gene3D" id="2.30.30.30">
    <property type="match status" value="1"/>
</dbReference>
<dbReference type="STRING" id="1301915.JH146_1305"/>
<dbReference type="GO" id="GO:0003729">
    <property type="term" value="F:mRNA binding"/>
    <property type="evidence" value="ECO:0007669"/>
    <property type="project" value="TreeGrafter"/>
</dbReference>
<dbReference type="Pfam" id="PF03439">
    <property type="entry name" value="Spt5-NGN"/>
    <property type="match status" value="1"/>
</dbReference>
<dbReference type="GO" id="GO:0005840">
    <property type="term" value="C:ribosome"/>
    <property type="evidence" value="ECO:0007669"/>
    <property type="project" value="InterPro"/>
</dbReference>
<evidence type="ECO:0000256" key="4">
    <source>
        <dbReference type="HAMAP-Rule" id="MF_00950"/>
    </source>
</evidence>
<evidence type="ECO:0000256" key="3">
    <source>
        <dbReference type="ARBA" id="ARBA00023163"/>
    </source>
</evidence>
<dbReference type="GO" id="GO:0006357">
    <property type="term" value="P:regulation of transcription by RNA polymerase II"/>
    <property type="evidence" value="ECO:0007669"/>
    <property type="project" value="InterPro"/>
</dbReference>
<keyword evidence="2 4" id="KW-0805">Transcription regulation</keyword>
<evidence type="ECO:0000256" key="1">
    <source>
        <dbReference type="ARBA" id="ARBA00006956"/>
    </source>
</evidence>
<sequence>MIFAVRTMVGQEKNIAGLMASRAEKEQLDVYSILASESLKGYVLVEAETKGDVEELIKGMPRVRGIVPGTVAIEEIEPLLTPKKIIENIEKGDVVEIIAGPFKGERAKVIRVDKNKEEVTLELENAAVPIPITLSVEGVKIVSKHKD</sequence>
<dbReference type="CDD" id="cd06091">
    <property type="entry name" value="KOW_NusG"/>
    <property type="match status" value="1"/>
</dbReference>
<evidence type="ECO:0000313" key="9">
    <source>
        <dbReference type="Proteomes" id="UP000028781"/>
    </source>
</evidence>
<evidence type="ECO:0000259" key="6">
    <source>
        <dbReference type="SMART" id="SM00738"/>
    </source>
</evidence>
<dbReference type="SUPFAM" id="SSF50104">
    <property type="entry name" value="Translation proteins SH3-like domain"/>
    <property type="match status" value="1"/>
</dbReference>
<name>A0A076LGZ7_9EURY</name>
<feature type="domain" description="KOW" evidence="7">
    <location>
        <begin position="88"/>
        <end position="115"/>
    </location>
</feature>
<dbReference type="Pfam" id="PF00467">
    <property type="entry name" value="KOW"/>
    <property type="match status" value="1"/>
</dbReference>
<dbReference type="AlphaFoldDB" id="A0A076LGZ7"/>
<dbReference type="KEGG" id="mjh:JH146_1305"/>
<dbReference type="GO" id="GO:0003746">
    <property type="term" value="F:translation elongation factor activity"/>
    <property type="evidence" value="ECO:0007669"/>
    <property type="project" value="InterPro"/>
</dbReference>
<dbReference type="InterPro" id="IPR011590">
    <property type="entry name" value="Spt5_arc"/>
</dbReference>
<comment type="function">
    <text evidence="4">Stimulates transcription elongation.</text>
</comment>
<feature type="domain" description="NusG-like N-terminal" evidence="6">
    <location>
        <begin position="1"/>
        <end position="83"/>
    </location>
</feature>
<dbReference type="PANTHER" id="PTHR11125:SF7">
    <property type="entry name" value="TRANSCRIPTION ELONGATION FACTOR SPT5"/>
    <property type="match status" value="1"/>
</dbReference>
<comment type="similarity">
    <text evidence="1">Belongs to the SPT5 family.</text>
</comment>
<dbReference type="InterPro" id="IPR036735">
    <property type="entry name" value="NGN_dom_sf"/>
</dbReference>